<evidence type="ECO:0000256" key="4">
    <source>
        <dbReference type="SAM" id="SignalP"/>
    </source>
</evidence>
<comment type="subcellular location">
    <subcellularLocation>
        <location evidence="1">Secreted</location>
    </subcellularLocation>
</comment>
<keyword evidence="2" id="KW-0964">Secreted</keyword>
<evidence type="ECO:0000313" key="5">
    <source>
        <dbReference type="EMBL" id="KAG6425282.1"/>
    </source>
</evidence>
<evidence type="ECO:0008006" key="7">
    <source>
        <dbReference type="Google" id="ProtNLM"/>
    </source>
</evidence>
<feature type="chain" id="PRO_5036467526" description="Polygalacturonase" evidence="4">
    <location>
        <begin position="23"/>
        <end position="126"/>
    </location>
</feature>
<accession>A0A8X9A0J5</accession>
<protein>
    <recommendedName>
        <fullName evidence="7">Polygalacturonase</fullName>
    </recommendedName>
</protein>
<evidence type="ECO:0000256" key="2">
    <source>
        <dbReference type="ARBA" id="ARBA00022525"/>
    </source>
</evidence>
<dbReference type="Gene3D" id="2.160.20.10">
    <property type="entry name" value="Single-stranded right-handed beta-helix, Pectin lyase-like"/>
    <property type="match status" value="1"/>
</dbReference>
<dbReference type="InterPro" id="IPR011050">
    <property type="entry name" value="Pectin_lyase_fold/virulence"/>
</dbReference>
<comment type="caution">
    <text evidence="5">The sequence shown here is derived from an EMBL/GenBank/DDBJ whole genome shotgun (WGS) entry which is preliminary data.</text>
</comment>
<dbReference type="GO" id="GO:0071555">
    <property type="term" value="P:cell wall organization"/>
    <property type="evidence" value="ECO:0007669"/>
    <property type="project" value="UniProtKB-KW"/>
</dbReference>
<reference evidence="5" key="1">
    <citation type="submission" date="2018-01" db="EMBL/GenBank/DDBJ databases">
        <authorList>
            <person name="Mao J.F."/>
        </authorList>
    </citation>
    <scope>NUCLEOTIDE SEQUENCE</scope>
    <source>
        <strain evidence="5">Huo1</strain>
        <tissue evidence="5">Leaf</tissue>
    </source>
</reference>
<dbReference type="InterPro" id="IPR012334">
    <property type="entry name" value="Pectin_lyas_fold"/>
</dbReference>
<dbReference type="Proteomes" id="UP000298416">
    <property type="component" value="Unassembled WGS sequence"/>
</dbReference>
<proteinExistence type="predicted"/>
<evidence type="ECO:0000256" key="1">
    <source>
        <dbReference type="ARBA" id="ARBA00004613"/>
    </source>
</evidence>
<gene>
    <name evidence="5" type="ORF">SASPL_115710</name>
</gene>
<dbReference type="SUPFAM" id="SSF51126">
    <property type="entry name" value="Pectin lyase-like"/>
    <property type="match status" value="1"/>
</dbReference>
<dbReference type="GO" id="GO:0005576">
    <property type="term" value="C:extracellular region"/>
    <property type="evidence" value="ECO:0007669"/>
    <property type="project" value="UniProtKB-SubCell"/>
</dbReference>
<dbReference type="PANTHER" id="PTHR31375">
    <property type="match status" value="1"/>
</dbReference>
<evidence type="ECO:0000313" key="6">
    <source>
        <dbReference type="Proteomes" id="UP000298416"/>
    </source>
</evidence>
<dbReference type="EMBL" id="PNBA02000005">
    <property type="protein sequence ID" value="KAG6425282.1"/>
    <property type="molecule type" value="Genomic_DNA"/>
</dbReference>
<reference evidence="5" key="2">
    <citation type="submission" date="2020-08" db="EMBL/GenBank/DDBJ databases">
        <title>Plant Genome Project.</title>
        <authorList>
            <person name="Zhang R.-G."/>
        </authorList>
    </citation>
    <scope>NUCLEOTIDE SEQUENCE</scope>
    <source>
        <strain evidence="5">Huo1</strain>
        <tissue evidence="5">Leaf</tissue>
    </source>
</reference>
<evidence type="ECO:0000256" key="3">
    <source>
        <dbReference type="ARBA" id="ARBA00023316"/>
    </source>
</evidence>
<keyword evidence="3" id="KW-0961">Cell wall biogenesis/degradation</keyword>
<name>A0A8X9A0J5_SALSN</name>
<sequence length="126" mass="13207">MGFMVYLLLLLGSIFELSVVKCAKSKGSDSGTTFDVTKFGAIGNGKTDDAKAFTSAWEAACNKGLETSTVIVPSGKTFLILGSIVALPKQAWGKRDDDGDAWILFHQVQGLSVVGNGKGVFDGQGT</sequence>
<organism evidence="5">
    <name type="scientific">Salvia splendens</name>
    <name type="common">Scarlet sage</name>
    <dbReference type="NCBI Taxonomy" id="180675"/>
    <lineage>
        <taxon>Eukaryota</taxon>
        <taxon>Viridiplantae</taxon>
        <taxon>Streptophyta</taxon>
        <taxon>Embryophyta</taxon>
        <taxon>Tracheophyta</taxon>
        <taxon>Spermatophyta</taxon>
        <taxon>Magnoliopsida</taxon>
        <taxon>eudicotyledons</taxon>
        <taxon>Gunneridae</taxon>
        <taxon>Pentapetalae</taxon>
        <taxon>asterids</taxon>
        <taxon>lamiids</taxon>
        <taxon>Lamiales</taxon>
        <taxon>Lamiaceae</taxon>
        <taxon>Nepetoideae</taxon>
        <taxon>Mentheae</taxon>
        <taxon>Salviinae</taxon>
        <taxon>Salvia</taxon>
        <taxon>Salvia subgen. Calosphace</taxon>
        <taxon>core Calosphace</taxon>
    </lineage>
</organism>
<keyword evidence="6" id="KW-1185">Reference proteome</keyword>
<keyword evidence="4" id="KW-0732">Signal</keyword>
<dbReference type="AlphaFoldDB" id="A0A8X9A0J5"/>
<feature type="signal peptide" evidence="4">
    <location>
        <begin position="1"/>
        <end position="22"/>
    </location>
</feature>